<feature type="domain" description="Peptidase M28" evidence="8">
    <location>
        <begin position="231"/>
        <end position="422"/>
    </location>
</feature>
<reference evidence="9 10" key="1">
    <citation type="submission" date="2019-03" db="EMBL/GenBank/DDBJ databases">
        <title>Genomic Encyclopedia of Type Strains, Phase IV (KMG-IV): sequencing the most valuable type-strain genomes for metagenomic binning, comparative biology and taxonomic classification.</title>
        <authorList>
            <person name="Goeker M."/>
        </authorList>
    </citation>
    <scope>NUCLEOTIDE SEQUENCE [LARGE SCALE GENOMIC DNA]</scope>
    <source>
        <strain evidence="9 10">DSM 21667</strain>
    </source>
</reference>
<sequence length="451" mass="48440">MRNTLARASARTTPAGLQRTATVALALATALAVPSALAHGGTADVATRIQSLRQSGEDPYAPVFIVAARDSYQRQMADLAHSPQALQDSASGTALIVAEVESWRLSDISGRIHEREQRCGGFFAFATRAEAEAFVHESNALKAQPRTQPLAYGIDNQTTVTPWLGQLVESNIRDTITYLSTTWPNRHRSTVHGTAAANWIRDTWLAQAAGRSDVSVQLHTTCSGCAPQPSVILTIAGNELPEEIVVLGGHLDSTVSGFSGTNTSAPGADDDASGIATLTEVLRIALASGWKPRRTVMFMGYAAEEAGLLGSKAIAQEFRNQNRNVVGVLQLDMTNYTNGNQQIQVMTDFADATLVQFYRELFATYVASASISLVDGTCGYGCSDHAAWTQYNYPAALVIEKPFFNRIHSINDTLANMGGNASHSLHFAKLGLAFLGEVAKTSDRLFADDFQ</sequence>
<gene>
    <name evidence="9" type="ORF">DFR29_105160</name>
</gene>
<proteinExistence type="predicted"/>
<dbReference type="GO" id="GO:0006508">
    <property type="term" value="P:proteolysis"/>
    <property type="evidence" value="ECO:0007669"/>
    <property type="project" value="UniProtKB-KW"/>
</dbReference>
<dbReference type="InterPro" id="IPR045175">
    <property type="entry name" value="M28_fam"/>
</dbReference>
<feature type="chain" id="PRO_5020404013" evidence="7">
    <location>
        <begin position="39"/>
        <end position="451"/>
    </location>
</feature>
<evidence type="ECO:0000256" key="5">
    <source>
        <dbReference type="ARBA" id="ARBA00022801"/>
    </source>
</evidence>
<evidence type="ECO:0000256" key="3">
    <source>
        <dbReference type="ARBA" id="ARBA00022723"/>
    </source>
</evidence>
<dbReference type="Gene3D" id="3.40.630.10">
    <property type="entry name" value="Zn peptidases"/>
    <property type="match status" value="1"/>
</dbReference>
<keyword evidence="10" id="KW-1185">Reference proteome</keyword>
<dbReference type="AlphaFoldDB" id="A0A4R6Z0D7"/>
<accession>A0A4R6Z0D7</accession>
<keyword evidence="1 9" id="KW-0031">Aminopeptidase</keyword>
<organism evidence="9 10">
    <name type="scientific">Tahibacter aquaticus</name>
    <dbReference type="NCBI Taxonomy" id="520092"/>
    <lineage>
        <taxon>Bacteria</taxon>
        <taxon>Pseudomonadati</taxon>
        <taxon>Pseudomonadota</taxon>
        <taxon>Gammaproteobacteria</taxon>
        <taxon>Lysobacterales</taxon>
        <taxon>Rhodanobacteraceae</taxon>
        <taxon>Tahibacter</taxon>
    </lineage>
</organism>
<evidence type="ECO:0000313" key="9">
    <source>
        <dbReference type="EMBL" id="TDR44977.1"/>
    </source>
</evidence>
<name>A0A4R6Z0D7_9GAMM</name>
<dbReference type="GO" id="GO:0046872">
    <property type="term" value="F:metal ion binding"/>
    <property type="evidence" value="ECO:0007669"/>
    <property type="project" value="UniProtKB-KW"/>
</dbReference>
<dbReference type="GO" id="GO:0004177">
    <property type="term" value="F:aminopeptidase activity"/>
    <property type="evidence" value="ECO:0007669"/>
    <property type="project" value="UniProtKB-KW"/>
</dbReference>
<evidence type="ECO:0000256" key="6">
    <source>
        <dbReference type="ARBA" id="ARBA00022833"/>
    </source>
</evidence>
<dbReference type="SUPFAM" id="SSF53187">
    <property type="entry name" value="Zn-dependent exopeptidases"/>
    <property type="match status" value="1"/>
</dbReference>
<dbReference type="InterPro" id="IPR007484">
    <property type="entry name" value="Peptidase_M28"/>
</dbReference>
<dbReference type="PANTHER" id="PTHR12147:SF56">
    <property type="entry name" value="AMINOPEPTIDASE YDR415C-RELATED"/>
    <property type="match status" value="1"/>
</dbReference>
<keyword evidence="5" id="KW-0378">Hydrolase</keyword>
<keyword evidence="3" id="KW-0479">Metal-binding</keyword>
<keyword evidence="4 7" id="KW-0732">Signal</keyword>
<keyword evidence="6" id="KW-0862">Zinc</keyword>
<dbReference type="RefSeq" id="WP_166654000.1">
    <property type="nucleotide sequence ID" value="NZ_SNZH01000005.1"/>
</dbReference>
<comment type="caution">
    <text evidence="9">The sequence shown here is derived from an EMBL/GenBank/DDBJ whole genome shotgun (WGS) entry which is preliminary data.</text>
</comment>
<evidence type="ECO:0000256" key="7">
    <source>
        <dbReference type="SAM" id="SignalP"/>
    </source>
</evidence>
<dbReference type="Proteomes" id="UP000295293">
    <property type="component" value="Unassembled WGS sequence"/>
</dbReference>
<feature type="signal peptide" evidence="7">
    <location>
        <begin position="1"/>
        <end position="38"/>
    </location>
</feature>
<keyword evidence="2" id="KW-0645">Protease</keyword>
<dbReference type="Pfam" id="PF04389">
    <property type="entry name" value="Peptidase_M28"/>
    <property type="match status" value="1"/>
</dbReference>
<protein>
    <submittedName>
        <fullName evidence="9">Leucyl aminopeptidase</fullName>
    </submittedName>
</protein>
<evidence type="ECO:0000256" key="2">
    <source>
        <dbReference type="ARBA" id="ARBA00022670"/>
    </source>
</evidence>
<evidence type="ECO:0000313" key="10">
    <source>
        <dbReference type="Proteomes" id="UP000295293"/>
    </source>
</evidence>
<dbReference type="EMBL" id="SNZH01000005">
    <property type="protein sequence ID" value="TDR44977.1"/>
    <property type="molecule type" value="Genomic_DNA"/>
</dbReference>
<dbReference type="GO" id="GO:0008235">
    <property type="term" value="F:metalloexopeptidase activity"/>
    <property type="evidence" value="ECO:0007669"/>
    <property type="project" value="InterPro"/>
</dbReference>
<dbReference type="PANTHER" id="PTHR12147">
    <property type="entry name" value="METALLOPEPTIDASE M28 FAMILY MEMBER"/>
    <property type="match status" value="1"/>
</dbReference>
<evidence type="ECO:0000259" key="8">
    <source>
        <dbReference type="Pfam" id="PF04389"/>
    </source>
</evidence>
<evidence type="ECO:0000256" key="1">
    <source>
        <dbReference type="ARBA" id="ARBA00022438"/>
    </source>
</evidence>
<evidence type="ECO:0000256" key="4">
    <source>
        <dbReference type="ARBA" id="ARBA00022729"/>
    </source>
</evidence>